<keyword evidence="6 7" id="KW-0472">Membrane</keyword>
<evidence type="ECO:0000256" key="4">
    <source>
        <dbReference type="ARBA" id="ARBA00022692"/>
    </source>
</evidence>
<feature type="transmembrane region" description="Helical" evidence="7">
    <location>
        <begin position="74"/>
        <end position="93"/>
    </location>
</feature>
<feature type="transmembrane region" description="Helical" evidence="7">
    <location>
        <begin position="160"/>
        <end position="178"/>
    </location>
</feature>
<evidence type="ECO:0000256" key="6">
    <source>
        <dbReference type="ARBA" id="ARBA00023136"/>
    </source>
</evidence>
<keyword evidence="3" id="KW-1003">Cell membrane</keyword>
<proteinExistence type="predicted"/>
<evidence type="ECO:0000313" key="9">
    <source>
        <dbReference type="EMBL" id="MFO3666183.1"/>
    </source>
</evidence>
<feature type="transmembrane region" description="Helical" evidence="7">
    <location>
        <begin position="320"/>
        <end position="345"/>
    </location>
</feature>
<dbReference type="PANTHER" id="PTHR43124:SF3">
    <property type="entry name" value="CHLORAMPHENICOL EFFLUX PUMP RV0191"/>
    <property type="match status" value="1"/>
</dbReference>
<evidence type="ECO:0000256" key="1">
    <source>
        <dbReference type="ARBA" id="ARBA00004651"/>
    </source>
</evidence>
<keyword evidence="5 7" id="KW-1133">Transmembrane helix</keyword>
<dbReference type="Proteomes" id="UP001637994">
    <property type="component" value="Unassembled WGS sequence"/>
</dbReference>
<evidence type="ECO:0000256" key="2">
    <source>
        <dbReference type="ARBA" id="ARBA00022448"/>
    </source>
</evidence>
<protein>
    <submittedName>
        <fullName evidence="9">MFS transporter</fullName>
    </submittedName>
</protein>
<comment type="caution">
    <text evidence="9">The sequence shown here is derived from an EMBL/GenBank/DDBJ whole genome shotgun (WGS) entry which is preliminary data.</text>
</comment>
<dbReference type="InterPro" id="IPR036259">
    <property type="entry name" value="MFS_trans_sf"/>
</dbReference>
<feature type="transmembrane region" description="Helical" evidence="7">
    <location>
        <begin position="287"/>
        <end position="308"/>
    </location>
</feature>
<dbReference type="InterPro" id="IPR050189">
    <property type="entry name" value="MFS_Efflux_Transporters"/>
</dbReference>
<evidence type="ECO:0000259" key="8">
    <source>
        <dbReference type="PROSITE" id="PS50850"/>
    </source>
</evidence>
<evidence type="ECO:0000256" key="7">
    <source>
        <dbReference type="SAM" id="Phobius"/>
    </source>
</evidence>
<dbReference type="PROSITE" id="PS50850">
    <property type="entry name" value="MFS"/>
    <property type="match status" value="1"/>
</dbReference>
<dbReference type="InterPro" id="IPR011701">
    <property type="entry name" value="MFS"/>
</dbReference>
<dbReference type="InterPro" id="IPR020846">
    <property type="entry name" value="MFS_dom"/>
</dbReference>
<feature type="transmembrane region" description="Helical" evidence="7">
    <location>
        <begin position="236"/>
        <end position="256"/>
    </location>
</feature>
<feature type="transmembrane region" description="Helical" evidence="7">
    <location>
        <begin position="199"/>
        <end position="221"/>
    </location>
</feature>
<evidence type="ECO:0000313" key="10">
    <source>
        <dbReference type="Proteomes" id="UP001637994"/>
    </source>
</evidence>
<evidence type="ECO:0000256" key="3">
    <source>
        <dbReference type="ARBA" id="ARBA00022475"/>
    </source>
</evidence>
<organism evidence="9 10">
    <name type="scientific">Anaerococcus kampingae</name>
    <dbReference type="NCBI Taxonomy" id="3115614"/>
    <lineage>
        <taxon>Bacteria</taxon>
        <taxon>Bacillati</taxon>
        <taxon>Bacillota</taxon>
        <taxon>Tissierellia</taxon>
        <taxon>Tissierellales</taxon>
        <taxon>Peptoniphilaceae</taxon>
        <taxon>Anaerococcus</taxon>
    </lineage>
</organism>
<keyword evidence="2" id="KW-0813">Transport</keyword>
<gene>
    <name evidence="9" type="ORF">ACCQ42_00080</name>
</gene>
<keyword evidence="4 7" id="KW-0812">Transmembrane</keyword>
<dbReference type="RefSeq" id="WP_410035003.1">
    <property type="nucleotide sequence ID" value="NZ_JBGMEF010000001.1"/>
</dbReference>
<keyword evidence="10" id="KW-1185">Reference proteome</keyword>
<feature type="transmembrane region" description="Helical" evidence="7">
    <location>
        <begin position="12"/>
        <end position="32"/>
    </location>
</feature>
<dbReference type="EMBL" id="JBGMEF010000001">
    <property type="protein sequence ID" value="MFO3666183.1"/>
    <property type="molecule type" value="Genomic_DNA"/>
</dbReference>
<dbReference type="SUPFAM" id="SSF103473">
    <property type="entry name" value="MFS general substrate transporter"/>
    <property type="match status" value="1"/>
</dbReference>
<feature type="transmembrane region" description="Helical" evidence="7">
    <location>
        <begin position="357"/>
        <end position="376"/>
    </location>
</feature>
<feature type="transmembrane region" description="Helical" evidence="7">
    <location>
        <begin position="38"/>
        <end position="62"/>
    </location>
</feature>
<sequence>MNTNRKDIFRKTGILSLALFISVNSVISGSLIKLSDDLAIPLTSAEFLVTLASFSTIILILLNEKITRKIGMKRAVQVGLFFVSISGLIPLFFKSYAGVFASRLILGMGVGFYNGHSPNLINAFYEGDEAASLHGIRNSFEYIGQMILVFIAGIWGAKSWTYAFLTYSLAFLILGFFSQTVEEVDLEESDEKLHINAQMIFYIIFAGIMIMNTTAVSIRFAKVASLSLSPDANLNMYMLILPIAGMISGFLFGYINRKLRSKTLLLGLVIYILTNISLGSFGENLLVYLAGMALLAFCQSLCTPYILAEVSRFVRGSSARLINNFIFVGVNLGGFLSSIYLNLITKIFGLKSPTSPFLSFIGFYIILFAIFFYEYLSVRQFRANK</sequence>
<feature type="domain" description="Major facilitator superfamily (MFS) profile" evidence="8">
    <location>
        <begin position="8"/>
        <end position="379"/>
    </location>
</feature>
<reference evidence="9 10" key="1">
    <citation type="journal article" date="2025" name="Anaerobe">
        <title>Description of Anaerococcus kampingiae sp. nov., Anaerococcus groningensis sp. nov., Anaerococcus martiniensis sp. nov., and Anaerococcus cruorum sp. nov., isolated from human clinical specimens.</title>
        <authorList>
            <person name="Boiten K.E."/>
            <person name="Meijer J."/>
            <person name="van Wezel E.M."/>
            <person name="Veloo A.C.M."/>
        </authorList>
    </citation>
    <scope>NUCLEOTIDE SEQUENCE [LARGE SCALE GENOMIC DNA]</scope>
    <source>
        <strain evidence="9 10">ENR0874</strain>
    </source>
</reference>
<evidence type="ECO:0000256" key="5">
    <source>
        <dbReference type="ARBA" id="ARBA00022989"/>
    </source>
</evidence>
<feature type="transmembrane region" description="Helical" evidence="7">
    <location>
        <begin position="263"/>
        <end position="281"/>
    </location>
</feature>
<dbReference type="Pfam" id="PF07690">
    <property type="entry name" value="MFS_1"/>
    <property type="match status" value="1"/>
</dbReference>
<dbReference type="Gene3D" id="1.20.1250.20">
    <property type="entry name" value="MFS general substrate transporter like domains"/>
    <property type="match status" value="2"/>
</dbReference>
<accession>A0ABW9MA51</accession>
<comment type="subcellular location">
    <subcellularLocation>
        <location evidence="1">Cell membrane</location>
        <topology evidence="1">Multi-pass membrane protein</topology>
    </subcellularLocation>
</comment>
<name>A0ABW9MA51_9FIRM</name>
<dbReference type="PANTHER" id="PTHR43124">
    <property type="entry name" value="PURINE EFFLUX PUMP PBUE"/>
    <property type="match status" value="1"/>
</dbReference>